<evidence type="ECO:0000256" key="9">
    <source>
        <dbReference type="PIRNR" id="PIRNR009283"/>
    </source>
</evidence>
<dbReference type="STRING" id="105231.A0A1Y1HN93"/>
<evidence type="ECO:0000256" key="4">
    <source>
        <dbReference type="ARBA" id="ARBA00022723"/>
    </source>
</evidence>
<feature type="binding site" evidence="10">
    <location>
        <position position="379"/>
    </location>
    <ligand>
        <name>Fe cation</name>
        <dbReference type="ChEBI" id="CHEBI:24875"/>
    </ligand>
</feature>
<dbReference type="AlphaFoldDB" id="A0A1Y1HN93"/>
<dbReference type="InterPro" id="IPR005956">
    <property type="entry name" value="4OHPhenylPyrv_dOase"/>
</dbReference>
<dbReference type="OMA" id="DPFPVKG"/>
<dbReference type="FunFam" id="3.10.180.10:FF:000013">
    <property type="entry name" value="4-hydroxyphenylpyruvate dioxygenase"/>
    <property type="match status" value="1"/>
</dbReference>
<dbReference type="OrthoDB" id="414569at2759"/>
<dbReference type="CDD" id="cd08342">
    <property type="entry name" value="HPPD_N_like"/>
    <property type="match status" value="1"/>
</dbReference>
<dbReference type="InterPro" id="IPR041736">
    <property type="entry name" value="4OHPhenylPyrv_dOase_N"/>
</dbReference>
<dbReference type="EMBL" id="DF236995">
    <property type="protein sequence ID" value="GAQ80104.1"/>
    <property type="molecule type" value="Genomic_DNA"/>
</dbReference>
<name>A0A1Y1HN93_KLENI</name>
<dbReference type="GO" id="GO:0046872">
    <property type="term" value="F:metal ion binding"/>
    <property type="evidence" value="ECO:0007669"/>
    <property type="project" value="UniProtKB-KW"/>
</dbReference>
<dbReference type="PANTHER" id="PTHR11959:SF1">
    <property type="entry name" value="4-HYDROXYPHENYLPYRUVATE DIOXYGENASE"/>
    <property type="match status" value="1"/>
</dbReference>
<dbReference type="GO" id="GO:0006572">
    <property type="term" value="P:L-tyrosine catabolic process"/>
    <property type="evidence" value="ECO:0000318"/>
    <property type="project" value="GO_Central"/>
</dbReference>
<keyword evidence="7 10" id="KW-0408">Iron</keyword>
<dbReference type="GO" id="GO:0006559">
    <property type="term" value="P:L-phenylalanine catabolic process"/>
    <property type="evidence" value="ECO:0007669"/>
    <property type="project" value="UniProtKB-KW"/>
</dbReference>
<accession>A0A1Y1HN93</accession>
<keyword evidence="12" id="KW-0560">Oxidoreductase</keyword>
<evidence type="ECO:0000256" key="10">
    <source>
        <dbReference type="PIRSR" id="PIRSR009283-1"/>
    </source>
</evidence>
<dbReference type="NCBIfam" id="TIGR01263">
    <property type="entry name" value="4HPPD"/>
    <property type="match status" value="1"/>
</dbReference>
<evidence type="ECO:0000256" key="6">
    <source>
        <dbReference type="ARBA" id="ARBA00022878"/>
    </source>
</evidence>
<feature type="binding site" evidence="10">
    <location>
        <position position="211"/>
    </location>
    <ligand>
        <name>Fe cation</name>
        <dbReference type="ChEBI" id="CHEBI:24875"/>
    </ligand>
</feature>
<dbReference type="Proteomes" id="UP000054558">
    <property type="component" value="Unassembled WGS sequence"/>
</dbReference>
<evidence type="ECO:0000259" key="11">
    <source>
        <dbReference type="PROSITE" id="PS51819"/>
    </source>
</evidence>
<dbReference type="Gene3D" id="3.10.180.10">
    <property type="entry name" value="2,3-Dihydroxybiphenyl 1,2-Dioxygenase, domain 1"/>
    <property type="match status" value="2"/>
</dbReference>
<keyword evidence="12" id="KW-0223">Dioxygenase</keyword>
<comment type="pathway">
    <text evidence="1">Amino-acid degradation; L-phenylalanine degradation; acetoacetate and fumarate from L-phenylalanine: step 3/6.</text>
</comment>
<evidence type="ECO:0000313" key="12">
    <source>
        <dbReference type="EMBL" id="GAQ80104.1"/>
    </source>
</evidence>
<keyword evidence="4 10" id="KW-0479">Metal-binding</keyword>
<sequence length="426" mass="47568">MAPAEGSSNGSHKRQLVGFDNFKRSNPMTDRFEALRFHHIEFYCGDANTTFRRFQWGLGMQLVAKSDMSTGNQKYASYVLQSNELVFAFTAPYSGKVEKIGSKEPHPDFNQESARDFLNKHGLGVRAVGILVGDAEKAYEETVRNGAEGVMEPKELTDSATGKAAVVSEIKAYGDVVLRFISSKGFEGPFLPNYEPVQSFQLSYGLQRLDHAVGNVPHLLETIDYLANATGFHEFAEFTAEDIGTVDSGLNSMVLASNNERVIMPVNEPTFGTKRKSQIQTYLEHNEGPGLQHLALKCDDIFTTLREMRQRTEVGGFEFMPRPSENYYKNLPEKVGSDLTPEQLKECQELGILVDKDDQGILLQIFTKPLGDRPTIFIEIIQRIGCTYEENGKMEQKGGCGGFGKGNFSELFKSIEDYERTLDAKV</sequence>
<proteinExistence type="inferred from homology"/>
<feature type="domain" description="VOC" evidence="11">
    <location>
        <begin position="208"/>
        <end position="368"/>
    </location>
</feature>
<dbReference type="Pfam" id="PF00903">
    <property type="entry name" value="Glyoxalase"/>
    <property type="match status" value="2"/>
</dbReference>
<evidence type="ECO:0000256" key="3">
    <source>
        <dbReference type="ARBA" id="ARBA00013222"/>
    </source>
</evidence>
<evidence type="ECO:0000256" key="7">
    <source>
        <dbReference type="ARBA" id="ARBA00023004"/>
    </source>
</evidence>
<dbReference type="PANTHER" id="PTHR11959">
    <property type="entry name" value="4-HYDROXYPHENYLPYRUVATE DIOXYGENASE"/>
    <property type="match status" value="1"/>
</dbReference>
<evidence type="ECO:0000256" key="2">
    <source>
        <dbReference type="ARBA" id="ARBA00005877"/>
    </source>
</evidence>
<evidence type="ECO:0000256" key="8">
    <source>
        <dbReference type="ARBA" id="ARBA00023232"/>
    </source>
</evidence>
<feature type="domain" description="VOC" evidence="11">
    <location>
        <begin position="36"/>
        <end position="183"/>
    </location>
</feature>
<keyword evidence="12" id="KW-0670">Pyruvate</keyword>
<dbReference type="PIRSF" id="PIRSF009283">
    <property type="entry name" value="HPP_dOase"/>
    <property type="match status" value="1"/>
</dbReference>
<dbReference type="SUPFAM" id="SSF54593">
    <property type="entry name" value="Glyoxalase/Bleomycin resistance protein/Dihydroxybiphenyl dioxygenase"/>
    <property type="match status" value="1"/>
</dbReference>
<organism evidence="12 13">
    <name type="scientific">Klebsormidium nitens</name>
    <name type="common">Green alga</name>
    <name type="synonym">Ulothrix nitens</name>
    <dbReference type="NCBI Taxonomy" id="105231"/>
    <lineage>
        <taxon>Eukaryota</taxon>
        <taxon>Viridiplantae</taxon>
        <taxon>Streptophyta</taxon>
        <taxon>Klebsormidiophyceae</taxon>
        <taxon>Klebsormidiales</taxon>
        <taxon>Klebsormidiaceae</taxon>
        <taxon>Klebsormidium</taxon>
    </lineage>
</organism>
<dbReference type="InterPro" id="IPR004360">
    <property type="entry name" value="Glyas_Fos-R_dOase_dom"/>
</dbReference>
<keyword evidence="5" id="KW-0677">Repeat</keyword>
<protein>
    <recommendedName>
        <fullName evidence="3 9">4-hydroxyphenylpyruvate dioxygenase</fullName>
    </recommendedName>
</protein>
<dbReference type="CDD" id="cd07250">
    <property type="entry name" value="HPPD_C_like"/>
    <property type="match status" value="1"/>
</dbReference>
<keyword evidence="8" id="KW-0585">Phenylalanine catabolism</keyword>
<dbReference type="InterPro" id="IPR029068">
    <property type="entry name" value="Glyas_Bleomycin-R_OHBP_Dase"/>
</dbReference>
<dbReference type="InterPro" id="IPR041735">
    <property type="entry name" value="4OHPhenylPyrv_dOase_C"/>
</dbReference>
<evidence type="ECO:0000256" key="1">
    <source>
        <dbReference type="ARBA" id="ARBA00005162"/>
    </source>
</evidence>
<dbReference type="GO" id="GO:0003868">
    <property type="term" value="F:4-hydroxyphenylpyruvate dioxygenase activity"/>
    <property type="evidence" value="ECO:0000318"/>
    <property type="project" value="GO_Central"/>
</dbReference>
<feature type="binding site" evidence="10">
    <location>
        <position position="293"/>
    </location>
    <ligand>
        <name>Fe cation</name>
        <dbReference type="ChEBI" id="CHEBI:24875"/>
    </ligand>
</feature>
<gene>
    <name evidence="12" type="ORF">KFL_000460150</name>
</gene>
<reference evidence="12 13" key="1">
    <citation type="journal article" date="2014" name="Nat. Commun.">
        <title>Klebsormidium flaccidum genome reveals primary factors for plant terrestrial adaptation.</title>
        <authorList>
            <person name="Hori K."/>
            <person name="Maruyama F."/>
            <person name="Fujisawa T."/>
            <person name="Togashi T."/>
            <person name="Yamamoto N."/>
            <person name="Seo M."/>
            <person name="Sato S."/>
            <person name="Yamada T."/>
            <person name="Mori H."/>
            <person name="Tajima N."/>
            <person name="Moriyama T."/>
            <person name="Ikeuchi M."/>
            <person name="Watanabe M."/>
            <person name="Wada H."/>
            <person name="Kobayashi K."/>
            <person name="Saito M."/>
            <person name="Masuda T."/>
            <person name="Sasaki-Sekimoto Y."/>
            <person name="Mashiguchi K."/>
            <person name="Awai K."/>
            <person name="Shimojima M."/>
            <person name="Masuda S."/>
            <person name="Iwai M."/>
            <person name="Nobusawa T."/>
            <person name="Narise T."/>
            <person name="Kondo S."/>
            <person name="Saito H."/>
            <person name="Sato R."/>
            <person name="Murakawa M."/>
            <person name="Ihara Y."/>
            <person name="Oshima-Yamada Y."/>
            <person name="Ohtaka K."/>
            <person name="Satoh M."/>
            <person name="Sonobe K."/>
            <person name="Ishii M."/>
            <person name="Ohtani R."/>
            <person name="Kanamori-Sato M."/>
            <person name="Honoki R."/>
            <person name="Miyazaki D."/>
            <person name="Mochizuki H."/>
            <person name="Umetsu J."/>
            <person name="Higashi K."/>
            <person name="Shibata D."/>
            <person name="Kamiya Y."/>
            <person name="Sato N."/>
            <person name="Nakamura Y."/>
            <person name="Tabata S."/>
            <person name="Ida S."/>
            <person name="Kurokawa K."/>
            <person name="Ohta H."/>
        </authorList>
    </citation>
    <scope>NUCLEOTIDE SEQUENCE [LARGE SCALE GENOMIC DNA]</scope>
    <source>
        <strain evidence="12 13">NIES-2285</strain>
    </source>
</reference>
<keyword evidence="13" id="KW-1185">Reference proteome</keyword>
<dbReference type="PROSITE" id="PS51819">
    <property type="entry name" value="VOC"/>
    <property type="match status" value="2"/>
</dbReference>
<evidence type="ECO:0000256" key="5">
    <source>
        <dbReference type="ARBA" id="ARBA00022737"/>
    </source>
</evidence>
<keyword evidence="6" id="KW-0828">Tyrosine catabolism</keyword>
<comment type="similarity">
    <text evidence="2 9">Belongs to the 4HPPD family.</text>
</comment>
<evidence type="ECO:0000313" key="13">
    <source>
        <dbReference type="Proteomes" id="UP000054558"/>
    </source>
</evidence>
<dbReference type="InterPro" id="IPR037523">
    <property type="entry name" value="VOC_core"/>
</dbReference>
<comment type="cofactor">
    <cofactor evidence="10">
        <name>Fe cation</name>
        <dbReference type="ChEBI" id="CHEBI:24875"/>
    </cofactor>
    <text evidence="10">Binds 1 Fe cation per subunit.</text>
</comment>